<feature type="coiled-coil region" evidence="1">
    <location>
        <begin position="839"/>
        <end position="1406"/>
    </location>
</feature>
<feature type="coiled-coil region" evidence="1">
    <location>
        <begin position="670"/>
        <end position="812"/>
    </location>
</feature>
<dbReference type="GO" id="GO:0005856">
    <property type="term" value="C:cytoskeleton"/>
    <property type="evidence" value="ECO:0007669"/>
    <property type="project" value="TreeGrafter"/>
</dbReference>
<evidence type="ECO:0000313" key="4">
    <source>
        <dbReference type="Proteomes" id="UP000288716"/>
    </source>
</evidence>
<feature type="coiled-coil region" evidence="1">
    <location>
        <begin position="167"/>
        <end position="194"/>
    </location>
</feature>
<dbReference type="GO" id="GO:0005200">
    <property type="term" value="F:structural constituent of cytoskeleton"/>
    <property type="evidence" value="ECO:0007669"/>
    <property type="project" value="TreeGrafter"/>
</dbReference>
<protein>
    <submittedName>
        <fullName evidence="3">Golgin subfamily B member 1-like isoform X2</fullName>
    </submittedName>
</protein>
<comment type="caution">
    <text evidence="3">The sequence shown here is derived from an EMBL/GenBank/DDBJ whole genome shotgun (WGS) entry which is preliminary data.</text>
</comment>
<organism evidence="3 4">
    <name type="scientific">Leptotrombidium deliense</name>
    <dbReference type="NCBI Taxonomy" id="299467"/>
    <lineage>
        <taxon>Eukaryota</taxon>
        <taxon>Metazoa</taxon>
        <taxon>Ecdysozoa</taxon>
        <taxon>Arthropoda</taxon>
        <taxon>Chelicerata</taxon>
        <taxon>Arachnida</taxon>
        <taxon>Acari</taxon>
        <taxon>Acariformes</taxon>
        <taxon>Trombidiformes</taxon>
        <taxon>Prostigmata</taxon>
        <taxon>Anystina</taxon>
        <taxon>Parasitengona</taxon>
        <taxon>Trombiculoidea</taxon>
        <taxon>Trombiculidae</taxon>
        <taxon>Leptotrombidium</taxon>
    </lineage>
</organism>
<keyword evidence="4" id="KW-1185">Reference proteome</keyword>
<feature type="transmembrane region" description="Helical" evidence="2">
    <location>
        <begin position="1469"/>
        <end position="1487"/>
    </location>
</feature>
<evidence type="ECO:0000256" key="2">
    <source>
        <dbReference type="SAM" id="Phobius"/>
    </source>
</evidence>
<keyword evidence="2" id="KW-1133">Transmembrane helix</keyword>
<evidence type="ECO:0000313" key="3">
    <source>
        <dbReference type="EMBL" id="RWS28946.1"/>
    </source>
</evidence>
<proteinExistence type="predicted"/>
<keyword evidence="2" id="KW-0812">Transmembrane</keyword>
<evidence type="ECO:0000256" key="1">
    <source>
        <dbReference type="SAM" id="Coils"/>
    </source>
</evidence>
<keyword evidence="2" id="KW-0472">Membrane</keyword>
<name>A0A443SN47_9ACAR</name>
<keyword evidence="1" id="KW-0175">Coiled coil</keyword>
<gene>
    <name evidence="3" type="ORF">B4U80_12758</name>
</gene>
<dbReference type="OrthoDB" id="6505583at2759"/>
<feature type="coiled-coil region" evidence="1">
    <location>
        <begin position="226"/>
        <end position="639"/>
    </location>
</feature>
<dbReference type="VEuPathDB" id="VectorBase:LDEU003096"/>
<feature type="coiled-coil region" evidence="1">
    <location>
        <begin position="5"/>
        <end position="46"/>
    </location>
</feature>
<dbReference type="EMBL" id="NCKV01001142">
    <property type="protein sequence ID" value="RWS28946.1"/>
    <property type="molecule type" value="Genomic_DNA"/>
</dbReference>
<reference evidence="3 4" key="1">
    <citation type="journal article" date="2018" name="Gigascience">
        <title>Genomes of trombidid mites reveal novel predicted allergens and laterally-transferred genes associated with secondary metabolism.</title>
        <authorList>
            <person name="Dong X."/>
            <person name="Chaisiri K."/>
            <person name="Xia D."/>
            <person name="Armstrong S.D."/>
            <person name="Fang Y."/>
            <person name="Donnelly M.J."/>
            <person name="Kadowaki T."/>
            <person name="McGarry J.W."/>
            <person name="Darby A.C."/>
            <person name="Makepeace B.L."/>
        </authorList>
    </citation>
    <scope>NUCLEOTIDE SEQUENCE [LARGE SCALE GENOMIC DNA]</scope>
    <source>
        <strain evidence="3">UoL-UT</strain>
    </source>
</reference>
<dbReference type="Proteomes" id="UP000288716">
    <property type="component" value="Unassembled WGS sequence"/>
</dbReference>
<dbReference type="PANTHER" id="PTHR47357:SF1">
    <property type="entry name" value="SPINDLE POLE BODY COMPONENT 110"/>
    <property type="match status" value="1"/>
</dbReference>
<feature type="coiled-coil region" evidence="1">
    <location>
        <begin position="77"/>
        <end position="111"/>
    </location>
</feature>
<sequence length="1488" mass="173037">MSQSVDSLQALLRSNEEKLKVKEKQLDDLQKKFNVAKLKLQSLQKQVVPKESKDADGSHETIHSVNRGKVLLLQKQLAESRALLESKELENKQMKDSIDKLSERAKVVEESSDYLKSSKSESLCSNLTRSSESEYELIEERKVHELTDEEKDNQNLFAQIVLKDTRILELNQRCLDLEKRIIDLQENLKEKDEVLQARNKAVKMLMSQSAQSGFVSPVSSEDIATIENQMKQINTLQQKLAEIELEKGNLQLRVMELEGNNGTRPPLIDIELERDDLRNQNDELRHKFNEVLGKFETLEIENERLTMAKNTVSSEMNEIKNNCHLLENKVSKLKSQIDEKDKTVAECLKREQQLLKSMQLVEHDMEEKIDEINSLKVQMSDLAIKTKTSLLEKDSLINNLRIELDFKEENLLLEKDEIINELNNQLQSLSAEKESISTHLDDERKASNELKTIIAAKESEVNATRDECSDLKERLSKSLESISQYEAQLTQKDEQIALLSSTSPNTDQMVKEQNDIVGMYEKQLAELKLNNDSLLSIRKKLEQRLQDVLKQRDESNTKAADLEEDKQELCERLEEMELQYKDMYNEMQKLNESKKNFDFSLQDLKNEKDLEINEKNRKIEALQEQLKNQVRDMSEIEELIAEKDVIISELSAKVSSSELNAATSDETDAASKANEHIRSLENQLQNSYQSIQNLEKDVQEKDNFISTLSAEKLSLIEKVSELREELEAFSTREEDSNHEYEKQIKDLKDTRTCLQRELDRLSEELSNNKTILENELKSKEDVIGLKLSLQNLNEENSRLNETIESLKTMKEQELSTLRLKLADFSQNWDAFDGEHQKKVKALSDRVDQLQFTNESLLQEKHTLTEEMENLRKENEEKVNTLQLKLNDFSGNWDSFDSSHKKEVASLSARIEELCSFVAKLEEEKKILFEEKEAVKKEKEKQVDILKLKLADFENYWQQREGNREQKVLQLSQSIDELRMMNASLENEKHTLFEEIGKEKEEKEKELSSLRLKLADLSSHSDTLENDLRNRVHLLNQRVNELENDNSVLQQNLFEVTETCVRMEEEKNALLSELREKDNLRMKLEEAVSVKKVEHLQQSNNAKESDAKVTALEEKLSNCQLEMFNVLSDKDDEILMLKQQMENVVKQLEMERIEAKKVALLYEESRKSIAEIELQNNAILESEVKIRELEEKVENGETVLLQSKEKDKMIENLKNEIKICEKKLEAKCKELENCVENYEQKMREKEQLKSERSINESSIVEQSNQRIAQLEQRLNESMNIIADNQSTIHSLRNEASALINQLEFERSQTRETVSVYEQQLQAIAAQQHNNVELESKCKRLSARLKVKDREFTVLQNKMTLFKEEILKEKEEELNACHKKIAELESIAKSQEEKLNEECSKRRAYEEEMESFWRVSKISSSTNLMIEDIESTDGSSSRGASSVLSAIQRLSLRVTRNWLQTGPPSRKFKRYVFILYLLLIHILVIKSFLF</sequence>
<dbReference type="PANTHER" id="PTHR47357">
    <property type="entry name" value="COP1-INTERACTIVE PROTEIN 1"/>
    <property type="match status" value="1"/>
</dbReference>
<accession>A0A443SN47</accession>